<organism evidence="2 3">
    <name type="scientific">Propionibacterium acidifaciens F0233</name>
    <dbReference type="NCBI Taxonomy" id="553198"/>
    <lineage>
        <taxon>Bacteria</taxon>
        <taxon>Bacillati</taxon>
        <taxon>Actinomycetota</taxon>
        <taxon>Actinomycetes</taxon>
        <taxon>Propionibacteriales</taxon>
        <taxon>Propionibacteriaceae</taxon>
        <taxon>Propionibacterium</taxon>
    </lineage>
</organism>
<dbReference type="Gene3D" id="3.40.50.12780">
    <property type="entry name" value="N-terminal domain of ligase-like"/>
    <property type="match status" value="1"/>
</dbReference>
<dbReference type="PANTHER" id="PTHR43767">
    <property type="entry name" value="LONG-CHAIN-FATTY-ACID--COA LIGASE"/>
    <property type="match status" value="1"/>
</dbReference>
<dbReference type="EMBL" id="ACVN02000035">
    <property type="protein sequence ID" value="ERK62186.1"/>
    <property type="molecule type" value="Genomic_DNA"/>
</dbReference>
<dbReference type="SUPFAM" id="SSF56801">
    <property type="entry name" value="Acetyl-CoA synthetase-like"/>
    <property type="match status" value="1"/>
</dbReference>
<dbReference type="Gene3D" id="3.30.300.30">
    <property type="match status" value="1"/>
</dbReference>
<accession>U2R080</accession>
<dbReference type="PROSITE" id="PS00455">
    <property type="entry name" value="AMP_BINDING"/>
    <property type="match status" value="1"/>
</dbReference>
<reference evidence="2" key="1">
    <citation type="submission" date="2013-08" db="EMBL/GenBank/DDBJ databases">
        <authorList>
            <person name="Durkin A.S."/>
            <person name="Haft D.R."/>
            <person name="McCorrison J."/>
            <person name="Torralba M."/>
            <person name="Gillis M."/>
            <person name="Haft D.H."/>
            <person name="Methe B."/>
            <person name="Sutton G."/>
            <person name="Nelson K.E."/>
        </authorList>
    </citation>
    <scope>NUCLEOTIDE SEQUENCE [LARGE SCALE GENOMIC DNA]</scope>
    <source>
        <strain evidence="2">F0233</strain>
    </source>
</reference>
<proteinExistence type="predicted"/>
<dbReference type="RefSeq" id="WP_021796402.1">
    <property type="nucleotide sequence ID" value="NZ_ACVN02000035.1"/>
</dbReference>
<comment type="caution">
    <text evidence="2">The sequence shown here is derived from an EMBL/GenBank/DDBJ whole genome shotgun (WGS) entry which is preliminary data.</text>
</comment>
<keyword evidence="3" id="KW-1185">Reference proteome</keyword>
<protein>
    <submittedName>
        <fullName evidence="2">AMP-binding enzyme</fullName>
    </submittedName>
</protein>
<evidence type="ECO:0000313" key="2">
    <source>
        <dbReference type="EMBL" id="ERK62186.1"/>
    </source>
</evidence>
<dbReference type="Proteomes" id="UP000017052">
    <property type="component" value="Unassembled WGS sequence"/>
</dbReference>
<feature type="domain" description="AMP-dependent synthetase/ligase" evidence="1">
    <location>
        <begin position="10"/>
        <end position="351"/>
    </location>
</feature>
<dbReference type="InterPro" id="IPR020845">
    <property type="entry name" value="AMP-binding_CS"/>
</dbReference>
<sequence>MIMVVQELLWNSVRNRPDRPAVSDRTERLRWSELGARVAATADELTDLGVRPGDRVVALAGPCVRTVVLMWAVLELGAVFVPLHPGLTRMQVDHVVNDCDARVVVADGPAGAPLAGGRRVIDLADLPRVSAAPRPRRATTSENAPALLIYTSGTTGNPKGVVCPHRQVRAAVESIGSCLGYRSDDVIACRLPLAFDYGLYQLLLAADCGAEVVIVSAAEDVRLLRIIVERGVTVVPLVPSLARMLIALHRHRPVGTVLRLVTNTGARMAPALMEEFLERFPRVQYASMYGMTECKRISILPTNEWRAHPESVGRAIPGDEILILDENGEPVGTGHPGEIVVRGRTVMSGYWGVPMEAQDRYRRALDGSVELHTGDRGRLDDTGRLFFMGRNDDIVKRHGIRISLNEIESAAERVEGVDAAVALHPSGPSESLTLCFTGPADPDSLGITLEEFLDQARAPDRIIRMDSIPLTHNAKPDRRQLENLCLGTVS</sequence>
<evidence type="ECO:0000259" key="1">
    <source>
        <dbReference type="Pfam" id="PF00501"/>
    </source>
</evidence>
<gene>
    <name evidence="2" type="ORF">HMPREF0682_2858</name>
</gene>
<dbReference type="InterPro" id="IPR042099">
    <property type="entry name" value="ANL_N_sf"/>
</dbReference>
<dbReference type="PANTHER" id="PTHR43767:SF10">
    <property type="entry name" value="SURFACTIN SYNTHASE SUBUNIT 1"/>
    <property type="match status" value="1"/>
</dbReference>
<dbReference type="InterPro" id="IPR045851">
    <property type="entry name" value="AMP-bd_C_sf"/>
</dbReference>
<name>U2R080_9ACTN</name>
<dbReference type="InterPro" id="IPR000873">
    <property type="entry name" value="AMP-dep_synth/lig_dom"/>
</dbReference>
<dbReference type="AlphaFoldDB" id="U2R080"/>
<dbReference type="OrthoDB" id="9803968at2"/>
<evidence type="ECO:0000313" key="3">
    <source>
        <dbReference type="Proteomes" id="UP000017052"/>
    </source>
</evidence>
<dbReference type="Pfam" id="PF00501">
    <property type="entry name" value="AMP-binding"/>
    <property type="match status" value="1"/>
</dbReference>
<dbReference type="InterPro" id="IPR050237">
    <property type="entry name" value="ATP-dep_AMP-bd_enzyme"/>
</dbReference>